<accession>A0A8T3YNN8</accession>
<dbReference type="Proteomes" id="UP000732298">
    <property type="component" value="Unassembled WGS sequence"/>
</dbReference>
<organism evidence="1 2">
    <name type="scientific">Candidatus Iainarchaeum sp</name>
    <dbReference type="NCBI Taxonomy" id="3101447"/>
    <lineage>
        <taxon>Archaea</taxon>
        <taxon>Candidatus Iainarchaeota</taxon>
        <taxon>Candidatus Iainarchaeia</taxon>
        <taxon>Candidatus Iainarchaeales</taxon>
        <taxon>Candidatus Iainarchaeaceae</taxon>
        <taxon>Candidatus Iainarchaeum</taxon>
    </lineage>
</organism>
<comment type="caution">
    <text evidence="1">The sequence shown here is derived from an EMBL/GenBank/DDBJ whole genome shotgun (WGS) entry which is preliminary data.</text>
</comment>
<evidence type="ECO:0000313" key="1">
    <source>
        <dbReference type="EMBL" id="MBI4210628.1"/>
    </source>
</evidence>
<protein>
    <submittedName>
        <fullName evidence="1">Uncharacterized protein</fullName>
    </submittedName>
</protein>
<dbReference type="AlphaFoldDB" id="A0A8T3YNN8"/>
<reference evidence="1" key="1">
    <citation type="submission" date="2020-07" db="EMBL/GenBank/DDBJ databases">
        <title>Huge and variable diversity of episymbiotic CPR bacteria and DPANN archaea in groundwater ecosystems.</title>
        <authorList>
            <person name="He C.Y."/>
            <person name="Keren R."/>
            <person name="Whittaker M."/>
            <person name="Farag I.F."/>
            <person name="Doudna J."/>
            <person name="Cate J.H.D."/>
            <person name="Banfield J.F."/>
        </authorList>
    </citation>
    <scope>NUCLEOTIDE SEQUENCE</scope>
    <source>
        <strain evidence="1">NC_groundwater_1296_Ag_S-0.2um_52_80</strain>
    </source>
</reference>
<evidence type="ECO:0000313" key="2">
    <source>
        <dbReference type="Proteomes" id="UP000732298"/>
    </source>
</evidence>
<proteinExistence type="predicted"/>
<name>A0A8T3YNN8_9ARCH</name>
<dbReference type="EMBL" id="JACQPB010000039">
    <property type="protein sequence ID" value="MBI4210628.1"/>
    <property type="molecule type" value="Genomic_DNA"/>
</dbReference>
<gene>
    <name evidence="1" type="ORF">HY544_03935</name>
</gene>
<sequence>MVFRVARFTPDQKRIAVLLLHAPKTAEELNRQLGIPFDELNESLKHMVRLKLLRLEGYPQRYHLADAVVDAVKRRKEIQEKDPFDLRLKATLEAKGVEEAFLRKQMAGIEAGLRKEKNFTVYDVIRAEPIKDGSHYTAYLDVNLSIKDFSSIVRFMYFYGPTSVEVLKPAKITIPMDDLQDALMEMADMIQAYNNEMLKSMAKDELASFSKSLYSPKG</sequence>